<dbReference type="EMBL" id="JENW01000156">
    <property type="protein sequence ID" value="KEI11785.1"/>
    <property type="molecule type" value="Genomic_DNA"/>
</dbReference>
<feature type="transmembrane region" description="Helical" evidence="1">
    <location>
        <begin position="217"/>
        <end position="237"/>
    </location>
</feature>
<keyword evidence="1" id="KW-0472">Membrane</keyword>
<keyword evidence="3" id="KW-1185">Reference proteome</keyword>
<dbReference type="Proteomes" id="UP000027770">
    <property type="component" value="Unassembled WGS sequence"/>
</dbReference>
<feature type="transmembrane region" description="Helical" evidence="1">
    <location>
        <begin position="180"/>
        <end position="197"/>
    </location>
</feature>
<dbReference type="AlphaFoldDB" id="A0AA40M484"/>
<proteinExistence type="predicted"/>
<gene>
    <name evidence="2" type="ORF">Z959_12990</name>
</gene>
<evidence type="ECO:0000313" key="3">
    <source>
        <dbReference type="Proteomes" id="UP000027770"/>
    </source>
</evidence>
<comment type="caution">
    <text evidence="2">The sequence shown here is derived from an EMBL/GenBank/DDBJ whole genome shotgun (WGS) entry which is preliminary data.</text>
</comment>
<name>A0AA40M484_CLONO</name>
<feature type="transmembrane region" description="Helical" evidence="1">
    <location>
        <begin position="96"/>
        <end position="128"/>
    </location>
</feature>
<dbReference type="RefSeq" id="WP_039222337.1">
    <property type="nucleotide sequence ID" value="NZ_JENW01000156.1"/>
</dbReference>
<feature type="transmembrane region" description="Helical" evidence="1">
    <location>
        <begin position="12"/>
        <end position="32"/>
    </location>
</feature>
<feature type="transmembrane region" description="Helical" evidence="1">
    <location>
        <begin position="148"/>
        <end position="168"/>
    </location>
</feature>
<keyword evidence="1" id="KW-0812">Transmembrane</keyword>
<organism evidence="2 3">
    <name type="scientific">Clostridium novyi B str. ATCC 27606</name>
    <dbReference type="NCBI Taxonomy" id="1443123"/>
    <lineage>
        <taxon>Bacteria</taxon>
        <taxon>Bacillati</taxon>
        <taxon>Bacillota</taxon>
        <taxon>Clostridia</taxon>
        <taxon>Eubacteriales</taxon>
        <taxon>Clostridiaceae</taxon>
        <taxon>Clostridium</taxon>
    </lineage>
</organism>
<evidence type="ECO:0000313" key="2">
    <source>
        <dbReference type="EMBL" id="KEI11785.1"/>
    </source>
</evidence>
<keyword evidence="1" id="KW-1133">Transmembrane helix</keyword>
<protein>
    <submittedName>
        <fullName evidence="2">Uncharacterized protein</fullName>
    </submittedName>
</protein>
<reference evidence="2 3" key="1">
    <citation type="submission" date="2014-02" db="EMBL/GenBank/DDBJ databases">
        <title>Plasmidome dynamics in the species complex Clostridium novyi sensu lato converts strains of independent lineages into distinctly different pathogens.</title>
        <authorList>
            <person name="Skarin H."/>
            <person name="Segerman B."/>
        </authorList>
    </citation>
    <scope>NUCLEOTIDE SEQUENCE [LARGE SCALE GENOMIC DNA]</scope>
    <source>
        <strain evidence="2 3">ATCC 27606</strain>
    </source>
</reference>
<accession>A0AA40M484</accession>
<evidence type="ECO:0000256" key="1">
    <source>
        <dbReference type="SAM" id="Phobius"/>
    </source>
</evidence>
<sequence>MKNYIKNEFKRGFFSKRNLIAIVLCFLSIVLYKFEDLFNTYWKVEASYLFTWSTRGFIGIFAPILVCLPFADSYLDDVDSGMQKYLYIKITRLKYGVIKLFVNGLLGGLVLLIGSFLSFLIFLSRGIYVVKDANILNGLADLYTKSPFGYIFLIIFCMFIFGIVFSTLGLSISTIIKNKYVSMLFPFIFYMILSVFLDGVIDCLNPSRLMLLIDGRIFTIFLYDFILFVIGVTIFLIKILKSGDVIE</sequence>
<feature type="transmembrane region" description="Helical" evidence="1">
    <location>
        <begin position="52"/>
        <end position="75"/>
    </location>
</feature>